<dbReference type="OrthoDB" id="9763537at2"/>
<keyword evidence="5" id="KW-0326">Glycosidase</keyword>
<evidence type="ECO:0000256" key="1">
    <source>
        <dbReference type="ARBA" id="ARBA00001231"/>
    </source>
</evidence>
<keyword evidence="4" id="KW-0378">Hydrolase</keyword>
<feature type="domain" description="Chitobiase/beta-hexosaminidases N-terminal" evidence="9">
    <location>
        <begin position="29"/>
        <end position="191"/>
    </location>
</feature>
<dbReference type="InterPro" id="IPR008965">
    <property type="entry name" value="CBM2/CBM3_carb-bd_dom_sf"/>
</dbReference>
<dbReference type="SUPFAM" id="SSF55545">
    <property type="entry name" value="beta-N-acetylhexosaminidase-like domain"/>
    <property type="match status" value="1"/>
</dbReference>
<dbReference type="PRINTS" id="PR00738">
    <property type="entry name" value="GLHYDRLASE20"/>
</dbReference>
<evidence type="ECO:0000256" key="6">
    <source>
        <dbReference type="ARBA" id="ARBA00030512"/>
    </source>
</evidence>
<dbReference type="GO" id="GO:0030247">
    <property type="term" value="F:polysaccharide binding"/>
    <property type="evidence" value="ECO:0007669"/>
    <property type="project" value="InterPro"/>
</dbReference>
<reference evidence="10 11" key="1">
    <citation type="submission" date="2018-01" db="EMBL/GenBank/DDBJ databases">
        <authorList>
            <person name="Paulsen S."/>
            <person name="Gram L.K."/>
        </authorList>
    </citation>
    <scope>NUCLEOTIDE SEQUENCE [LARGE SCALE GENOMIC DNA]</scope>
    <source>
        <strain evidence="10 11">S3790</strain>
    </source>
</reference>
<accession>A0A5S3V8T2</accession>
<organism evidence="10 11">
    <name type="scientific">Pseudoalteromonas aurantia</name>
    <dbReference type="NCBI Taxonomy" id="43654"/>
    <lineage>
        <taxon>Bacteria</taxon>
        <taxon>Pseudomonadati</taxon>
        <taxon>Pseudomonadota</taxon>
        <taxon>Gammaproteobacteria</taxon>
        <taxon>Alteromonadales</taxon>
        <taxon>Pseudoalteromonadaceae</taxon>
        <taxon>Pseudoalteromonas</taxon>
    </lineage>
</organism>
<sequence>MVKYLIVVLFIISFNALALEQVDLDKMSRQLDVKYTLIEANATCPAYVTQCYLSELALTLPYDLLDKSWVIYFSQLMPIIHGSNQQFDITHINGDLHKISPSESFTGFIAGKAHKLRFYTQNSQITRSEFMPNYLLSDAKQALATKVIVSTLVDEDTTTGLETQPYLEPFTTLSQLRTSKSDKTPWMGPRYHFENSHKPLKTSFPEGIIPKPSAMQVTSDKKVDLSGGIRLVLNGIKRDRISAALGRMSTVGINERESGVLLDISLRKKSGTRDEAYTLLVTEAGIYITANTSSGAFYALQSLMGLFDGKSLLVNEVEIKDSPHYEFRGLHIDTARNFRSKQFVLDTIKHMASYKLNRLHLHLADDEGWRLEIDGLPELTEVGGYRCFDLSEQNCLLPQLGAGNDKGSSVNGYYNRQDYIDILRYADKHHITVIPSLDMPGHSRAAIVSMEARYRRLTALGKYEAAQKYRLVDTDDKTVYRSIQHYNDNTLNVCLPQTYAFIDKVLNGVQGLHRQAGVPLNTYHIGADETAGAWLNSPACKTLLKTYGSLNGYFIERVSQMVTAKGVQVAAWSDGLGDVRVHNMPTNVQSNVWGTLAEGGHVVSHEHINRKWQVVISNPDVTYFDFPYTSHPMERGNHWATRAVDTRKVFEFMPDNLPAHAEVWRNSRYHHYEANDTQSGLNEGVTAAGIQAHLWSEMIRTDKQAEYMLYPRLLAFAERAWHKPKWALEYKKGRIYSVFSEYFDKTAQLERDADWQRFISILGYKELPKLAKEGVFYRIPHVAIGLHKNGEMIFFTPIPGFDIEIKTAQGWQPAHGGIPLAHLRAVRARKGDRVGRTQLMHNH</sequence>
<dbReference type="Gene3D" id="2.60.40.290">
    <property type="match status" value="1"/>
</dbReference>
<dbReference type="InterPro" id="IPR017853">
    <property type="entry name" value="GH"/>
</dbReference>
<dbReference type="EC" id="3.2.1.52" evidence="3"/>
<reference evidence="11" key="2">
    <citation type="submission" date="2019-06" db="EMBL/GenBank/DDBJ databases">
        <title>Co-occurence of chitin degradation, pigmentation and bioactivity in marine Pseudoalteromonas.</title>
        <authorList>
            <person name="Sonnenschein E.C."/>
            <person name="Bech P.K."/>
        </authorList>
    </citation>
    <scope>NUCLEOTIDE SEQUENCE [LARGE SCALE GENOMIC DNA]</scope>
    <source>
        <strain evidence="11">S3790</strain>
    </source>
</reference>
<dbReference type="Proteomes" id="UP000307217">
    <property type="component" value="Unassembled WGS sequence"/>
</dbReference>
<dbReference type="Pfam" id="PF00728">
    <property type="entry name" value="Glyco_hydro_20"/>
    <property type="match status" value="1"/>
</dbReference>
<dbReference type="EMBL" id="PNBX01000053">
    <property type="protein sequence ID" value="TMO67648.1"/>
    <property type="molecule type" value="Genomic_DNA"/>
</dbReference>
<evidence type="ECO:0000256" key="8">
    <source>
        <dbReference type="PIRSR" id="PIRSR625705-1"/>
    </source>
</evidence>
<dbReference type="GO" id="GO:0030203">
    <property type="term" value="P:glycosaminoglycan metabolic process"/>
    <property type="evidence" value="ECO:0007669"/>
    <property type="project" value="TreeGrafter"/>
</dbReference>
<dbReference type="GO" id="GO:0005975">
    <property type="term" value="P:carbohydrate metabolic process"/>
    <property type="evidence" value="ECO:0007669"/>
    <property type="project" value="InterPro"/>
</dbReference>
<dbReference type="RefSeq" id="WP_138592263.1">
    <property type="nucleotide sequence ID" value="NZ_PNBX01000053.1"/>
</dbReference>
<dbReference type="InterPro" id="IPR015882">
    <property type="entry name" value="HEX_bac_N"/>
</dbReference>
<gene>
    <name evidence="10" type="ORF">CWC19_12965</name>
</gene>
<comment type="catalytic activity">
    <reaction evidence="1">
        <text>Hydrolysis of terminal non-reducing N-acetyl-D-hexosamine residues in N-acetyl-beta-D-hexosaminides.</text>
        <dbReference type="EC" id="3.2.1.52"/>
    </reaction>
</comment>
<dbReference type="InterPro" id="IPR012291">
    <property type="entry name" value="CBM2_carb-bd_dom_sf"/>
</dbReference>
<evidence type="ECO:0000256" key="7">
    <source>
        <dbReference type="ARBA" id="ARBA00033000"/>
    </source>
</evidence>
<name>A0A5S3V8T2_9GAMM</name>
<dbReference type="PANTHER" id="PTHR22600">
    <property type="entry name" value="BETA-HEXOSAMINIDASE"/>
    <property type="match status" value="1"/>
</dbReference>
<evidence type="ECO:0000313" key="11">
    <source>
        <dbReference type="Proteomes" id="UP000307217"/>
    </source>
</evidence>
<dbReference type="SMART" id="SM01081">
    <property type="entry name" value="CHB_HEX"/>
    <property type="match status" value="1"/>
</dbReference>
<protein>
    <recommendedName>
        <fullName evidence="3">beta-N-acetylhexosaminidase</fullName>
        <ecNumber evidence="3">3.2.1.52</ecNumber>
    </recommendedName>
    <alternativeName>
        <fullName evidence="6">Beta-N-acetylhexosaminidase</fullName>
    </alternativeName>
    <alternativeName>
        <fullName evidence="7">N-acetyl-beta-glucosaminidase</fullName>
    </alternativeName>
</protein>
<dbReference type="SUPFAM" id="SSF51445">
    <property type="entry name" value="(Trans)glycosidases"/>
    <property type="match status" value="1"/>
</dbReference>
<dbReference type="AlphaFoldDB" id="A0A5S3V8T2"/>
<dbReference type="GO" id="GO:0016020">
    <property type="term" value="C:membrane"/>
    <property type="evidence" value="ECO:0007669"/>
    <property type="project" value="TreeGrafter"/>
</dbReference>
<evidence type="ECO:0000313" key="10">
    <source>
        <dbReference type="EMBL" id="TMO67648.1"/>
    </source>
</evidence>
<comment type="caution">
    <text evidence="10">The sequence shown here is derived from an EMBL/GenBank/DDBJ whole genome shotgun (WGS) entry which is preliminary data.</text>
</comment>
<dbReference type="InterPro" id="IPR015883">
    <property type="entry name" value="Glyco_hydro_20_cat"/>
</dbReference>
<evidence type="ECO:0000256" key="3">
    <source>
        <dbReference type="ARBA" id="ARBA00012663"/>
    </source>
</evidence>
<evidence type="ECO:0000259" key="9">
    <source>
        <dbReference type="SMART" id="SM01081"/>
    </source>
</evidence>
<evidence type="ECO:0000256" key="4">
    <source>
        <dbReference type="ARBA" id="ARBA00022801"/>
    </source>
</evidence>
<dbReference type="SUPFAM" id="SSF49384">
    <property type="entry name" value="Carbohydrate-binding domain"/>
    <property type="match status" value="1"/>
</dbReference>
<dbReference type="InterPro" id="IPR025705">
    <property type="entry name" value="Beta_hexosaminidase_sua/sub"/>
</dbReference>
<dbReference type="SUPFAM" id="SSF81296">
    <property type="entry name" value="E set domains"/>
    <property type="match status" value="1"/>
</dbReference>
<comment type="similarity">
    <text evidence="2">Belongs to the glycosyl hydrolase 20 family.</text>
</comment>
<dbReference type="InterPro" id="IPR004866">
    <property type="entry name" value="CHB/HEX_N_dom"/>
</dbReference>
<feature type="active site" description="Proton donor" evidence="8">
    <location>
        <position position="529"/>
    </location>
</feature>
<evidence type="ECO:0000256" key="2">
    <source>
        <dbReference type="ARBA" id="ARBA00006285"/>
    </source>
</evidence>
<dbReference type="InterPro" id="IPR029018">
    <property type="entry name" value="Hex-like_dom2"/>
</dbReference>
<dbReference type="PANTHER" id="PTHR22600:SF57">
    <property type="entry name" value="BETA-N-ACETYLHEXOSAMINIDASE"/>
    <property type="match status" value="1"/>
</dbReference>
<dbReference type="Gene3D" id="3.30.379.10">
    <property type="entry name" value="Chitobiase/beta-hexosaminidase domain 2-like"/>
    <property type="match status" value="1"/>
</dbReference>
<dbReference type="Pfam" id="PF03173">
    <property type="entry name" value="CHB_HEX"/>
    <property type="match status" value="1"/>
</dbReference>
<dbReference type="Pfam" id="PF02838">
    <property type="entry name" value="Glyco_hydro_20b"/>
    <property type="match status" value="1"/>
</dbReference>
<dbReference type="Gene3D" id="3.20.20.80">
    <property type="entry name" value="Glycosidases"/>
    <property type="match status" value="1"/>
</dbReference>
<proteinExistence type="inferred from homology"/>
<dbReference type="GO" id="GO:0004563">
    <property type="term" value="F:beta-N-acetylhexosaminidase activity"/>
    <property type="evidence" value="ECO:0007669"/>
    <property type="project" value="UniProtKB-EC"/>
</dbReference>
<dbReference type="InterPro" id="IPR014756">
    <property type="entry name" value="Ig_E-set"/>
</dbReference>
<evidence type="ECO:0000256" key="5">
    <source>
        <dbReference type="ARBA" id="ARBA00023295"/>
    </source>
</evidence>